<keyword evidence="9" id="KW-0963">Cytoplasm</keyword>
<keyword evidence="3 9" id="KW-0028">Amino-acid biosynthesis</keyword>
<organism evidence="11 12">
    <name type="scientific">Ferrimonas balearica (strain DSM 9799 / CCM 4581 / KCTC 23876 / PAT)</name>
    <dbReference type="NCBI Taxonomy" id="550540"/>
    <lineage>
        <taxon>Bacteria</taxon>
        <taxon>Pseudomonadati</taxon>
        <taxon>Pseudomonadota</taxon>
        <taxon>Gammaproteobacteria</taxon>
        <taxon>Alteromonadales</taxon>
        <taxon>Ferrimonadaceae</taxon>
        <taxon>Ferrimonas</taxon>
    </lineage>
</organism>
<dbReference type="GO" id="GO:0042450">
    <property type="term" value="P:L-arginine biosynthetic process via ornithine"/>
    <property type="evidence" value="ECO:0007669"/>
    <property type="project" value="UniProtKB-UniRule"/>
</dbReference>
<feature type="site" description="Transition state stabilizer" evidence="9">
    <location>
        <position position="7"/>
    </location>
</feature>
<comment type="similarity">
    <text evidence="9">Belongs to the acetylglutamate kinase family. ArgB subfamily.</text>
</comment>
<evidence type="ECO:0000256" key="2">
    <source>
        <dbReference type="ARBA" id="ARBA00022571"/>
    </source>
</evidence>
<dbReference type="GO" id="GO:0005524">
    <property type="term" value="F:ATP binding"/>
    <property type="evidence" value="ECO:0007669"/>
    <property type="project" value="UniProtKB-UniRule"/>
</dbReference>
<evidence type="ECO:0000256" key="4">
    <source>
        <dbReference type="ARBA" id="ARBA00022679"/>
    </source>
</evidence>
<accession>E1SMH0</accession>
<comment type="function">
    <text evidence="9">Catalyzes the ATP-dependent phosphorylation of N-acetyl-L-glutamate.</text>
</comment>
<dbReference type="PRINTS" id="PR00474">
    <property type="entry name" value="GLU5KINASE"/>
</dbReference>
<evidence type="ECO:0000256" key="8">
    <source>
        <dbReference type="ARBA" id="ARBA00048141"/>
    </source>
</evidence>
<dbReference type="HOGENOM" id="CLU_053680_1_1_6"/>
<dbReference type="UniPathway" id="UPA00068">
    <property type="reaction ID" value="UER00107"/>
</dbReference>
<dbReference type="EMBL" id="CP002209">
    <property type="protein sequence ID" value="ADN74525.1"/>
    <property type="molecule type" value="Genomic_DNA"/>
</dbReference>
<dbReference type="InterPro" id="IPR036393">
    <property type="entry name" value="AceGlu_kinase-like_sf"/>
</dbReference>
<keyword evidence="4 9" id="KW-0808">Transferase</keyword>
<dbReference type="STRING" id="550540.Fbal_0311"/>
<dbReference type="InterPro" id="IPR037528">
    <property type="entry name" value="ArgB"/>
</dbReference>
<evidence type="ECO:0000256" key="9">
    <source>
        <dbReference type="HAMAP-Rule" id="MF_00082"/>
    </source>
</evidence>
<dbReference type="InterPro" id="IPR001057">
    <property type="entry name" value="Glu/AcGlu_kinase"/>
</dbReference>
<keyword evidence="12" id="KW-1185">Reference proteome</keyword>
<dbReference type="eggNOG" id="COG0548">
    <property type="taxonomic scope" value="Bacteria"/>
</dbReference>
<dbReference type="PANTHER" id="PTHR23342">
    <property type="entry name" value="N-ACETYLGLUTAMATE SYNTHASE"/>
    <property type="match status" value="1"/>
</dbReference>
<dbReference type="NCBIfam" id="TIGR00761">
    <property type="entry name" value="argB"/>
    <property type="match status" value="1"/>
</dbReference>
<keyword evidence="6 9" id="KW-0418">Kinase</keyword>
<dbReference type="KEGG" id="fbl:Fbal_0311"/>
<comment type="catalytic activity">
    <reaction evidence="8 9">
        <text>N-acetyl-L-glutamate + ATP = N-acetyl-L-glutamyl 5-phosphate + ADP</text>
        <dbReference type="Rhea" id="RHEA:14629"/>
        <dbReference type="ChEBI" id="CHEBI:30616"/>
        <dbReference type="ChEBI" id="CHEBI:44337"/>
        <dbReference type="ChEBI" id="CHEBI:57936"/>
        <dbReference type="ChEBI" id="CHEBI:456216"/>
        <dbReference type="EC" id="2.7.2.8"/>
    </reaction>
</comment>
<comment type="pathway">
    <text evidence="1 9">Amino-acid biosynthesis; L-arginine biosynthesis; N(2)-acetyl-L-ornithine from L-glutamate: step 2/4.</text>
</comment>
<evidence type="ECO:0000256" key="3">
    <source>
        <dbReference type="ARBA" id="ARBA00022605"/>
    </source>
</evidence>
<name>E1SMH0_FERBD</name>
<dbReference type="PIRSF" id="PIRSF000728">
    <property type="entry name" value="NAGK"/>
    <property type="match status" value="1"/>
</dbReference>
<dbReference type="RefSeq" id="WP_013343831.1">
    <property type="nucleotide sequence ID" value="NC_014541.1"/>
</dbReference>
<dbReference type="AlphaFoldDB" id="E1SMH0"/>
<dbReference type="HAMAP" id="MF_00082">
    <property type="entry name" value="ArgB"/>
    <property type="match status" value="1"/>
</dbReference>
<dbReference type="OrthoDB" id="5915023at2"/>
<keyword evidence="5 9" id="KW-0547">Nucleotide-binding</keyword>
<evidence type="ECO:0000313" key="11">
    <source>
        <dbReference type="EMBL" id="ADN74525.1"/>
    </source>
</evidence>
<feature type="domain" description="Aspartate/glutamate/uridylate kinase" evidence="10">
    <location>
        <begin position="2"/>
        <end position="233"/>
    </location>
</feature>
<evidence type="ECO:0000259" key="10">
    <source>
        <dbReference type="Pfam" id="PF00696"/>
    </source>
</evidence>
<keyword evidence="2 9" id="KW-0055">Arginine biosynthesis</keyword>
<dbReference type="Gene3D" id="3.40.1160.10">
    <property type="entry name" value="Acetylglutamate kinase-like"/>
    <property type="match status" value="1"/>
</dbReference>
<dbReference type="PANTHER" id="PTHR23342:SF0">
    <property type="entry name" value="N-ACETYLGLUTAMATE SYNTHASE, MITOCHONDRIAL"/>
    <property type="match status" value="1"/>
</dbReference>
<evidence type="ECO:0000256" key="5">
    <source>
        <dbReference type="ARBA" id="ARBA00022741"/>
    </source>
</evidence>
<dbReference type="GO" id="GO:0003991">
    <property type="term" value="F:acetylglutamate kinase activity"/>
    <property type="evidence" value="ECO:0007669"/>
    <property type="project" value="UniProtKB-UniRule"/>
</dbReference>
<evidence type="ECO:0000256" key="1">
    <source>
        <dbReference type="ARBA" id="ARBA00004828"/>
    </source>
</evidence>
<dbReference type="SUPFAM" id="SSF53633">
    <property type="entry name" value="Carbamate kinase-like"/>
    <property type="match status" value="1"/>
</dbReference>
<feature type="binding site" evidence="9">
    <location>
        <position position="156"/>
    </location>
    <ligand>
        <name>substrate</name>
    </ligand>
</feature>
<evidence type="ECO:0000313" key="12">
    <source>
        <dbReference type="Proteomes" id="UP000006683"/>
    </source>
</evidence>
<comment type="subcellular location">
    <subcellularLocation>
        <location evidence="9">Cytoplasm</location>
    </subcellularLocation>
</comment>
<dbReference type="Pfam" id="PF00696">
    <property type="entry name" value="AA_kinase"/>
    <property type="match status" value="1"/>
</dbReference>
<dbReference type="InterPro" id="IPR001048">
    <property type="entry name" value="Asp/Glu/Uridylate_kinase"/>
</dbReference>
<evidence type="ECO:0000256" key="7">
    <source>
        <dbReference type="ARBA" id="ARBA00022840"/>
    </source>
</evidence>
<proteinExistence type="inferred from homology"/>
<gene>
    <name evidence="9" type="primary">argB</name>
    <name evidence="11" type="ordered locus">Fbal_0311</name>
</gene>
<dbReference type="GeneID" id="67180563"/>
<feature type="binding site" evidence="9">
    <location>
        <position position="64"/>
    </location>
    <ligand>
        <name>substrate</name>
    </ligand>
</feature>
<sequence length="257" mass="26223">MKTMVIKVGGALLGCEAGVERLFSTLKALGQSGWQAVLVHGGGVLVEQQLSANGFLSEKKNGLRVTPEEQMSVVAGALAGSANTQLVAAAVAAGLVPVGLSLADGGMTQAEVLDPDLGAVGKVSVGQPALLEQLLGLGMLPIISSIAVSDQGQRLNVNADQAATVVCQLLGAELTLLSDVSGVLDGKGQLIPNLDPALVDELTRQGVIEGGMKVKVDAALEAARSINNRVLVASWRYPEQLAALVKGEPVGTQVHPC</sequence>
<reference evidence="11 12" key="1">
    <citation type="journal article" date="2010" name="Stand. Genomic Sci.">
        <title>Complete genome sequence of Ferrimonas balearica type strain (PAT).</title>
        <authorList>
            <person name="Nolan M."/>
            <person name="Sikorski J."/>
            <person name="Davenport K."/>
            <person name="Lucas S."/>
            <person name="Glavina Del Rio T."/>
            <person name="Tice H."/>
            <person name="Cheng J."/>
            <person name="Goodwin L."/>
            <person name="Pitluck S."/>
            <person name="Liolios K."/>
            <person name="Ivanova N."/>
            <person name="Mavromatis K."/>
            <person name="Ovchinnikova G."/>
            <person name="Pati A."/>
            <person name="Chen A."/>
            <person name="Palaniappan K."/>
            <person name="Land M."/>
            <person name="Hauser L."/>
            <person name="Chang Y."/>
            <person name="Jeffries C."/>
            <person name="Tapia R."/>
            <person name="Brettin T."/>
            <person name="Detter J."/>
            <person name="Han C."/>
            <person name="Yasawong M."/>
            <person name="Rohde M."/>
            <person name="Tindall B."/>
            <person name="Goker M."/>
            <person name="Woyke T."/>
            <person name="Bristow J."/>
            <person name="Eisen J."/>
            <person name="Markowitz V."/>
            <person name="Hugenholtz P."/>
            <person name="Kyrpides N."/>
            <person name="Klenk H."/>
            <person name="Lapidus A."/>
        </authorList>
    </citation>
    <scope>NUCLEOTIDE SEQUENCE [LARGE SCALE GENOMIC DNA]</scope>
    <source>
        <strain evidence="12">DSM 9799 / CCM 4581 / KCTC 23876 / PAT</strain>
    </source>
</reference>
<evidence type="ECO:0000256" key="6">
    <source>
        <dbReference type="ARBA" id="ARBA00022777"/>
    </source>
</evidence>
<dbReference type="Proteomes" id="UP000006683">
    <property type="component" value="Chromosome"/>
</dbReference>
<feature type="site" description="Transition state stabilizer" evidence="9">
    <location>
        <position position="215"/>
    </location>
</feature>
<feature type="binding site" evidence="9">
    <location>
        <begin position="42"/>
        <end position="43"/>
    </location>
    <ligand>
        <name>substrate</name>
    </ligand>
</feature>
<keyword evidence="7 9" id="KW-0067">ATP-binding</keyword>
<dbReference type="GO" id="GO:0005737">
    <property type="term" value="C:cytoplasm"/>
    <property type="evidence" value="ECO:0007669"/>
    <property type="project" value="UniProtKB-SubCell"/>
</dbReference>
<protein>
    <recommendedName>
        <fullName evidence="9">Acetylglutamate kinase</fullName>
        <ecNumber evidence="9">2.7.2.8</ecNumber>
    </recommendedName>
    <alternativeName>
        <fullName evidence="9">N-acetyl-L-glutamate 5-phosphotransferase</fullName>
    </alternativeName>
    <alternativeName>
        <fullName evidence="9">NAG kinase</fullName>
        <shortName evidence="9">NAGK</shortName>
    </alternativeName>
</protein>
<dbReference type="EC" id="2.7.2.8" evidence="9"/>
<dbReference type="InterPro" id="IPR004662">
    <property type="entry name" value="AcgluKinase_fam"/>
</dbReference>